<feature type="chain" id="PRO_5038398053" evidence="2">
    <location>
        <begin position="20"/>
        <end position="398"/>
    </location>
</feature>
<comment type="caution">
    <text evidence="4">The sequence shown here is derived from an EMBL/GenBank/DDBJ whole genome shotgun (WGS) entry which is preliminary data.</text>
</comment>
<gene>
    <name evidence="4" type="ORF">CJ235_07535</name>
</gene>
<dbReference type="Proteomes" id="UP000235748">
    <property type="component" value="Unassembled WGS sequence"/>
</dbReference>
<dbReference type="InterPro" id="IPR017853">
    <property type="entry name" value="GH"/>
</dbReference>
<protein>
    <submittedName>
        <fullName evidence="4">GTP-binding protein</fullName>
    </submittedName>
</protein>
<dbReference type="EMBL" id="PNGG01000003">
    <property type="protein sequence ID" value="PMC19110.1"/>
    <property type="molecule type" value="Genomic_DNA"/>
</dbReference>
<dbReference type="RefSeq" id="WP_070504238.1">
    <property type="nucleotide sequence ID" value="NZ_JALCYA010000004.1"/>
</dbReference>
<feature type="domain" description="DUF4015" evidence="3">
    <location>
        <begin position="51"/>
        <end position="375"/>
    </location>
</feature>
<evidence type="ECO:0000259" key="3">
    <source>
        <dbReference type="Pfam" id="PF13200"/>
    </source>
</evidence>
<name>A0A2N6QHS6_9STAP</name>
<evidence type="ECO:0000256" key="2">
    <source>
        <dbReference type="SAM" id="SignalP"/>
    </source>
</evidence>
<evidence type="ECO:0000313" key="5">
    <source>
        <dbReference type="Proteomes" id="UP000235748"/>
    </source>
</evidence>
<dbReference type="SUPFAM" id="SSF51445">
    <property type="entry name" value="(Trans)glycosidases"/>
    <property type="match status" value="1"/>
</dbReference>
<accession>A0A2N6QHS6</accession>
<dbReference type="InterPro" id="IPR025275">
    <property type="entry name" value="DUF4015"/>
</dbReference>
<sequence>MKRLLTALAAGVLVLSACGTTDDSKSDKQHSAKSEQAKKNEVKYPKDGVKGIYVTPNSLKGKKFDELIDFINDTDLNTMVIDVKDDSGNITMNLNSDNKLIQKNTQESVNLKKLMKTLKQNHIYSIARIVTFKDSKLAEEHPEWSFKKKDGEVWESDGGDKFINPFSKKVWDYNINVAKAAANAGFQEVQFDYVRFPEGFENMDTELSYSNGKYKGDDTDHTQQRVETITDFLKTARKSLHKLDVKTGADVFGYSATVEEAPGIGQSFPKIAGNVDVISSMVYPSHWSPNDFGIAHPDLEPYKTVDKYLDREHDVLKKAGKHQPQSRPWLQDFTASYLGEGNYKEYDAQAVQDQIQALKDHGINEFLLWDASNEYTKGVDYSPAQKEDKTHKDKDNNK</sequence>
<dbReference type="PROSITE" id="PS51257">
    <property type="entry name" value="PROKAR_LIPOPROTEIN"/>
    <property type="match status" value="1"/>
</dbReference>
<organism evidence="4 5">
    <name type="scientific">Staphylococcus pettenkoferi</name>
    <dbReference type="NCBI Taxonomy" id="170573"/>
    <lineage>
        <taxon>Bacteria</taxon>
        <taxon>Bacillati</taxon>
        <taxon>Bacillota</taxon>
        <taxon>Bacilli</taxon>
        <taxon>Bacillales</taxon>
        <taxon>Staphylococcaceae</taxon>
        <taxon>Staphylococcus</taxon>
    </lineage>
</organism>
<keyword evidence="2" id="KW-0732">Signal</keyword>
<feature type="signal peptide" evidence="2">
    <location>
        <begin position="1"/>
        <end position="19"/>
    </location>
</feature>
<feature type="compositionally biased region" description="Basic and acidic residues" evidence="1">
    <location>
        <begin position="385"/>
        <end position="398"/>
    </location>
</feature>
<evidence type="ECO:0000256" key="1">
    <source>
        <dbReference type="SAM" id="MobiDB-lite"/>
    </source>
</evidence>
<proteinExistence type="predicted"/>
<evidence type="ECO:0000313" key="4">
    <source>
        <dbReference type="EMBL" id="PMC19110.1"/>
    </source>
</evidence>
<feature type="region of interest" description="Disordered" evidence="1">
    <location>
        <begin position="378"/>
        <end position="398"/>
    </location>
</feature>
<reference evidence="4 5" key="1">
    <citation type="submission" date="2017-09" db="EMBL/GenBank/DDBJ databases">
        <title>Bacterial strain isolated from the female urinary microbiota.</title>
        <authorList>
            <person name="Thomas-White K."/>
            <person name="Kumar N."/>
            <person name="Forster S."/>
            <person name="Putonti C."/>
            <person name="Lawley T."/>
            <person name="Wolfe A.J."/>
        </authorList>
    </citation>
    <scope>NUCLEOTIDE SEQUENCE [LARGE SCALE GENOMIC DNA]</scope>
    <source>
        <strain evidence="4 5">UMB0834</strain>
    </source>
</reference>
<dbReference type="AlphaFoldDB" id="A0A2N6QHS6"/>
<dbReference type="Pfam" id="PF13200">
    <property type="entry name" value="DUF4015"/>
    <property type="match status" value="1"/>
</dbReference>
<feature type="region of interest" description="Disordered" evidence="1">
    <location>
        <begin position="20"/>
        <end position="41"/>
    </location>
</feature>
<feature type="compositionally biased region" description="Basic and acidic residues" evidence="1">
    <location>
        <begin position="22"/>
        <end position="41"/>
    </location>
</feature>